<sequence length="305" mass="32692">MPYTPTKPCKTGNITPSPPARPTTPGSQKPAYMAARTPTPARIRAFDDGNSSSMSPSTRQSCRLFRLSLSSASKTAGKAKKRARSSLGNNMESISPTQAIVEKLKRPKVSQVLKDEESMEGGSFSVEIEGGNGIDGGSMSLDQTHISSCLEKIAEVPEDTKKAIEEMDVIEPMTPPSARRRGRPPKKVSPNHVSNQKPKKTMDKKPQERATESKPESGTNMSPTSQPPGYGHSKLQELITRLENSEKSAADDAQEIGHLLSEVIENSSVNELAGGMANLKGPLKVRQKIMACMIVALLGKGAEGA</sequence>
<dbReference type="AlphaFoldDB" id="A0A7C8NCW9"/>
<accession>A0A7C8NCW9</accession>
<evidence type="ECO:0000313" key="2">
    <source>
        <dbReference type="EMBL" id="KAF3100299.1"/>
    </source>
</evidence>
<reference evidence="2 3" key="1">
    <citation type="submission" date="2019-06" db="EMBL/GenBank/DDBJ databases">
        <authorList>
            <person name="Palmer J.M."/>
        </authorList>
    </citation>
    <scope>NUCLEOTIDE SEQUENCE [LARGE SCALE GENOMIC DNA]</scope>
    <source>
        <strain evidence="2 3">TWF102</strain>
    </source>
</reference>
<dbReference type="Proteomes" id="UP000475325">
    <property type="component" value="Unassembled WGS sequence"/>
</dbReference>
<feature type="compositionally biased region" description="Basic and acidic residues" evidence="1">
    <location>
        <begin position="200"/>
        <end position="215"/>
    </location>
</feature>
<comment type="caution">
    <text evidence="2">The sequence shown here is derived from an EMBL/GenBank/DDBJ whole genome shotgun (WGS) entry which is preliminary data.</text>
</comment>
<organism evidence="2 3">
    <name type="scientific">Orbilia oligospora</name>
    <name type="common">Nematode-trapping fungus</name>
    <name type="synonym">Arthrobotrys oligospora</name>
    <dbReference type="NCBI Taxonomy" id="2813651"/>
    <lineage>
        <taxon>Eukaryota</taxon>
        <taxon>Fungi</taxon>
        <taxon>Dikarya</taxon>
        <taxon>Ascomycota</taxon>
        <taxon>Pezizomycotina</taxon>
        <taxon>Orbiliomycetes</taxon>
        <taxon>Orbiliales</taxon>
        <taxon>Orbiliaceae</taxon>
        <taxon>Orbilia</taxon>
    </lineage>
</organism>
<evidence type="ECO:0000313" key="3">
    <source>
        <dbReference type="Proteomes" id="UP000475325"/>
    </source>
</evidence>
<proteinExistence type="predicted"/>
<name>A0A7C8NCW9_ORBOL</name>
<feature type="region of interest" description="Disordered" evidence="1">
    <location>
        <begin position="159"/>
        <end position="232"/>
    </location>
</feature>
<protein>
    <submittedName>
        <fullName evidence="2">Uncharacterized protein</fullName>
    </submittedName>
</protein>
<gene>
    <name evidence="2" type="ORF">TWF102_005185</name>
</gene>
<evidence type="ECO:0000256" key="1">
    <source>
        <dbReference type="SAM" id="MobiDB-lite"/>
    </source>
</evidence>
<dbReference type="EMBL" id="WIQW01000026">
    <property type="protein sequence ID" value="KAF3100299.1"/>
    <property type="molecule type" value="Genomic_DNA"/>
</dbReference>
<feature type="region of interest" description="Disordered" evidence="1">
    <location>
        <begin position="1"/>
        <end position="36"/>
    </location>
</feature>